<evidence type="ECO:0000313" key="2">
    <source>
        <dbReference type="EMBL" id="BBC60933.1"/>
    </source>
</evidence>
<sequence>MKRSNQLKETETKKKINPWKFAFLILIGFLAGTALFLGLRLTQIREPEYKFSSKATTVKESTPVMTVHSTKKQVNQLMDFYLKDLQKDAVIKYDFYLENEAMLKGTLRFLGHDIAFYLYFDPYVMNNGNVQLKAKSLSIGTLGLPIKDVLRFVERSYKLPEWVTVNPEEKLVVLHLDRFQMRNGLFIRANKINLVDDKIQLSVYLPKDKTYKN</sequence>
<keyword evidence="1" id="KW-0472">Membrane</keyword>
<evidence type="ECO:0000313" key="3">
    <source>
        <dbReference type="Proteomes" id="UP000269226"/>
    </source>
</evidence>
<dbReference type="AlphaFoldDB" id="A0A2Z5Y2C2"/>
<protein>
    <submittedName>
        <fullName evidence="2">YfaA</fullName>
    </submittedName>
</protein>
<evidence type="ECO:0000256" key="1">
    <source>
        <dbReference type="SAM" id="Phobius"/>
    </source>
</evidence>
<gene>
    <name evidence="2" type="ORF">DAT561_0819</name>
</gene>
<reference evidence="2 3" key="1">
    <citation type="submission" date="2018-01" db="EMBL/GenBank/DDBJ databases">
        <title>Whole genome sequence of Melissococcus plutonius DAT561.</title>
        <authorList>
            <person name="Okumura K."/>
            <person name="Takamatsu D."/>
            <person name="Okura M."/>
        </authorList>
    </citation>
    <scope>NUCLEOTIDE SEQUENCE [LARGE SCALE GENOMIC DNA]</scope>
    <source>
        <strain evidence="2 3">DAT561</strain>
    </source>
</reference>
<organism evidence="2 3">
    <name type="scientific">Melissococcus plutonius</name>
    <dbReference type="NCBI Taxonomy" id="33970"/>
    <lineage>
        <taxon>Bacteria</taxon>
        <taxon>Bacillati</taxon>
        <taxon>Bacillota</taxon>
        <taxon>Bacilli</taxon>
        <taxon>Lactobacillales</taxon>
        <taxon>Enterococcaceae</taxon>
        <taxon>Melissococcus</taxon>
    </lineage>
</organism>
<dbReference type="GeneID" id="57043367"/>
<keyword evidence="1" id="KW-0812">Transmembrane</keyword>
<dbReference type="EMBL" id="AP018492">
    <property type="protein sequence ID" value="BBC60933.1"/>
    <property type="molecule type" value="Genomic_DNA"/>
</dbReference>
<keyword evidence="1" id="KW-1133">Transmembrane helix</keyword>
<accession>A0A2Z5Y2C2</accession>
<dbReference type="InterPro" id="IPR018672">
    <property type="entry name" value="DUF2140"/>
</dbReference>
<dbReference type="Proteomes" id="UP000269226">
    <property type="component" value="Chromosome"/>
</dbReference>
<proteinExistence type="predicted"/>
<dbReference type="RefSeq" id="WP_015694897.1">
    <property type="nucleotide sequence ID" value="NZ_AP018492.1"/>
</dbReference>
<feature type="transmembrane region" description="Helical" evidence="1">
    <location>
        <begin position="21"/>
        <end position="41"/>
    </location>
</feature>
<dbReference type="Pfam" id="PF09911">
    <property type="entry name" value="DUF2140"/>
    <property type="match status" value="1"/>
</dbReference>
<name>A0A2Z5Y2C2_9ENTE</name>